<dbReference type="Pfam" id="PF00583">
    <property type="entry name" value="Acetyltransf_1"/>
    <property type="match status" value="1"/>
</dbReference>
<proteinExistence type="predicted"/>
<evidence type="ECO:0000256" key="1">
    <source>
        <dbReference type="ARBA" id="ARBA00022679"/>
    </source>
</evidence>
<accession>A0ABV6QR97</accession>
<evidence type="ECO:0000259" key="3">
    <source>
        <dbReference type="PROSITE" id="PS51186"/>
    </source>
</evidence>
<dbReference type="InterPro" id="IPR016181">
    <property type="entry name" value="Acyl_CoA_acyltransferase"/>
</dbReference>
<gene>
    <name evidence="4" type="ORF">ACFFGN_19390</name>
</gene>
<evidence type="ECO:0000313" key="5">
    <source>
        <dbReference type="Proteomes" id="UP001589890"/>
    </source>
</evidence>
<feature type="domain" description="N-acetyltransferase" evidence="3">
    <location>
        <begin position="1"/>
        <end position="160"/>
    </location>
</feature>
<dbReference type="InterPro" id="IPR050832">
    <property type="entry name" value="Bact_Acetyltransf"/>
</dbReference>
<dbReference type="PROSITE" id="PS51186">
    <property type="entry name" value="GNAT"/>
    <property type="match status" value="1"/>
</dbReference>
<dbReference type="Proteomes" id="UP001589890">
    <property type="component" value="Unassembled WGS sequence"/>
</dbReference>
<dbReference type="GO" id="GO:0016746">
    <property type="term" value="F:acyltransferase activity"/>
    <property type="evidence" value="ECO:0007669"/>
    <property type="project" value="UniProtKB-KW"/>
</dbReference>
<dbReference type="CDD" id="cd04301">
    <property type="entry name" value="NAT_SF"/>
    <property type="match status" value="1"/>
</dbReference>
<sequence>MDLRAYQPRDLEQLIELTIDTFGPFYEQSFRDVVGEAVFNNTHGSWRADYREQVASLYAPDLGRYVVVAEDDGVVVGYVAWNLNPVARRGEIDILAVASSHRRHGLGKILCGHAFADLKDRGVEVVEIGTGGDGFHAPARALYESLGCTAFPAVRYYKEI</sequence>
<evidence type="ECO:0000256" key="2">
    <source>
        <dbReference type="ARBA" id="ARBA00023315"/>
    </source>
</evidence>
<comment type="caution">
    <text evidence="4">The sequence shown here is derived from an EMBL/GenBank/DDBJ whole genome shotgun (WGS) entry which is preliminary data.</text>
</comment>
<dbReference type="PANTHER" id="PTHR43877">
    <property type="entry name" value="AMINOALKYLPHOSPHONATE N-ACETYLTRANSFERASE-RELATED-RELATED"/>
    <property type="match status" value="1"/>
</dbReference>
<keyword evidence="5" id="KW-1185">Reference proteome</keyword>
<dbReference type="SUPFAM" id="SSF55729">
    <property type="entry name" value="Acyl-CoA N-acyltransferases (Nat)"/>
    <property type="match status" value="1"/>
</dbReference>
<dbReference type="RefSeq" id="WP_380049512.1">
    <property type="nucleotide sequence ID" value="NZ_JBHLTC010000023.1"/>
</dbReference>
<dbReference type="Gene3D" id="3.40.630.30">
    <property type="match status" value="1"/>
</dbReference>
<keyword evidence="2 4" id="KW-0012">Acyltransferase</keyword>
<dbReference type="InterPro" id="IPR000182">
    <property type="entry name" value="GNAT_dom"/>
</dbReference>
<dbReference type="EMBL" id="JBHLTC010000023">
    <property type="protein sequence ID" value="MFC0626252.1"/>
    <property type="molecule type" value="Genomic_DNA"/>
</dbReference>
<organism evidence="4 5">
    <name type="scientific">Kribbella deserti</name>
    <dbReference type="NCBI Taxonomy" id="1926257"/>
    <lineage>
        <taxon>Bacteria</taxon>
        <taxon>Bacillati</taxon>
        <taxon>Actinomycetota</taxon>
        <taxon>Actinomycetes</taxon>
        <taxon>Propionibacteriales</taxon>
        <taxon>Kribbellaceae</taxon>
        <taxon>Kribbella</taxon>
    </lineage>
</organism>
<reference evidence="4 5" key="1">
    <citation type="submission" date="2024-09" db="EMBL/GenBank/DDBJ databases">
        <authorList>
            <person name="Sun Q."/>
            <person name="Mori K."/>
        </authorList>
    </citation>
    <scope>NUCLEOTIDE SEQUENCE [LARGE SCALE GENOMIC DNA]</scope>
    <source>
        <strain evidence="4 5">CGMCC 1.15906</strain>
    </source>
</reference>
<dbReference type="EC" id="2.3.-.-" evidence="4"/>
<keyword evidence="1 4" id="KW-0808">Transferase</keyword>
<dbReference type="PANTHER" id="PTHR43877:SF1">
    <property type="entry name" value="ACETYLTRANSFERASE"/>
    <property type="match status" value="1"/>
</dbReference>
<protein>
    <submittedName>
        <fullName evidence="4">GNAT family N-acetyltransferase</fullName>
        <ecNumber evidence="4">2.3.-.-</ecNumber>
    </submittedName>
</protein>
<name>A0ABV6QR97_9ACTN</name>
<evidence type="ECO:0000313" key="4">
    <source>
        <dbReference type="EMBL" id="MFC0626252.1"/>
    </source>
</evidence>